<dbReference type="Pfam" id="PF22685">
    <property type="entry name" value="Gal80p_C-like"/>
    <property type="match status" value="1"/>
</dbReference>
<reference evidence="3 4" key="1">
    <citation type="submission" date="2016-04" db="EMBL/GenBank/DDBJ databases">
        <title>Draft genome of Fonsecaea erecta CBS 125763.</title>
        <authorList>
            <person name="Weiss V.A."/>
            <person name="Vicente V.A."/>
            <person name="Raittz R.T."/>
            <person name="Moreno L.F."/>
            <person name="De Souza E.M."/>
            <person name="Pedrosa F.O."/>
            <person name="Steffens M.B."/>
            <person name="Faoro H."/>
            <person name="Tadra-Sfeir M.Z."/>
            <person name="Najafzadeh M.J."/>
            <person name="Felipe M.S."/>
            <person name="Teixeira M."/>
            <person name="Sun J."/>
            <person name="Xi L."/>
            <person name="Gomes R."/>
            <person name="De Azevedo C.M."/>
            <person name="Salgado C.G."/>
            <person name="Da Silva M.B."/>
            <person name="Nascimento M.F."/>
            <person name="Queiroz-Telles F."/>
            <person name="Attili D.S."/>
            <person name="Gorbushina A."/>
        </authorList>
    </citation>
    <scope>NUCLEOTIDE SEQUENCE [LARGE SCALE GENOMIC DNA]</scope>
    <source>
        <strain evidence="3 4">CBS 125763</strain>
    </source>
</reference>
<evidence type="ECO:0000259" key="2">
    <source>
        <dbReference type="Pfam" id="PF22685"/>
    </source>
</evidence>
<accession>A0A178ZPC7</accession>
<dbReference type="SUPFAM" id="SSF51735">
    <property type="entry name" value="NAD(P)-binding Rossmann-fold domains"/>
    <property type="match status" value="1"/>
</dbReference>
<dbReference type="GeneID" id="30008050"/>
<dbReference type="PANTHER" id="PTHR43708">
    <property type="entry name" value="CONSERVED EXPRESSED OXIDOREDUCTASE (EUROFUNG)"/>
    <property type="match status" value="1"/>
</dbReference>
<gene>
    <name evidence="3" type="ORF">AYL99_03881</name>
</gene>
<dbReference type="EMBL" id="LVYI01000003">
    <property type="protein sequence ID" value="OAP61678.1"/>
    <property type="molecule type" value="Genomic_DNA"/>
</dbReference>
<proteinExistence type="predicted"/>
<dbReference type="InterPro" id="IPR000683">
    <property type="entry name" value="Gfo/Idh/MocA-like_OxRdtase_N"/>
</dbReference>
<dbReference type="STRING" id="1367422.A0A178ZPC7"/>
<evidence type="ECO:0000313" key="4">
    <source>
        <dbReference type="Proteomes" id="UP000078343"/>
    </source>
</evidence>
<name>A0A178ZPC7_9EURO</name>
<dbReference type="Proteomes" id="UP000078343">
    <property type="component" value="Unassembled WGS sequence"/>
</dbReference>
<dbReference type="Pfam" id="PF01408">
    <property type="entry name" value="GFO_IDH_MocA"/>
    <property type="match status" value="1"/>
</dbReference>
<dbReference type="Gene3D" id="3.30.360.10">
    <property type="entry name" value="Dihydrodipicolinate Reductase, domain 2"/>
    <property type="match status" value="1"/>
</dbReference>
<dbReference type="RefSeq" id="XP_018695045.1">
    <property type="nucleotide sequence ID" value="XM_018835395.1"/>
</dbReference>
<protein>
    <submittedName>
        <fullName evidence="3">Uncharacterized protein</fullName>
    </submittedName>
</protein>
<dbReference type="InterPro" id="IPR055080">
    <property type="entry name" value="Gal80p-like_C"/>
</dbReference>
<evidence type="ECO:0000313" key="3">
    <source>
        <dbReference type="EMBL" id="OAP61678.1"/>
    </source>
</evidence>
<dbReference type="GO" id="GO:0000166">
    <property type="term" value="F:nucleotide binding"/>
    <property type="evidence" value="ECO:0007669"/>
    <property type="project" value="InterPro"/>
</dbReference>
<dbReference type="SUPFAM" id="SSF55347">
    <property type="entry name" value="Glyceraldehyde-3-phosphate dehydrogenase-like, C-terminal domain"/>
    <property type="match status" value="1"/>
</dbReference>
<dbReference type="Gene3D" id="3.40.50.720">
    <property type="entry name" value="NAD(P)-binding Rossmann-like Domain"/>
    <property type="match status" value="1"/>
</dbReference>
<dbReference type="AlphaFoldDB" id="A0A178ZPC7"/>
<dbReference type="PANTHER" id="PTHR43708:SF1">
    <property type="entry name" value="GALACTOSE_LACTOSE METABOLISM REGULATORY PROTEIN GAL80"/>
    <property type="match status" value="1"/>
</dbReference>
<dbReference type="OrthoDB" id="64915at2759"/>
<feature type="domain" description="Gal80p-like C-terminal" evidence="2">
    <location>
        <begin position="150"/>
        <end position="292"/>
    </location>
</feature>
<feature type="domain" description="Gfo/Idh/MocA-like oxidoreductase N-terminal" evidence="1">
    <location>
        <begin position="21"/>
        <end position="137"/>
    </location>
</feature>
<organism evidence="3 4">
    <name type="scientific">Fonsecaea erecta</name>
    <dbReference type="NCBI Taxonomy" id="1367422"/>
    <lineage>
        <taxon>Eukaryota</taxon>
        <taxon>Fungi</taxon>
        <taxon>Dikarya</taxon>
        <taxon>Ascomycota</taxon>
        <taxon>Pezizomycotina</taxon>
        <taxon>Eurotiomycetes</taxon>
        <taxon>Chaetothyriomycetidae</taxon>
        <taxon>Chaetothyriales</taxon>
        <taxon>Herpotrichiellaceae</taxon>
        <taxon>Fonsecaea</taxon>
    </lineage>
</organism>
<dbReference type="InterPro" id="IPR051317">
    <property type="entry name" value="Gfo/Idh/MocA_oxidoreduct"/>
</dbReference>
<evidence type="ECO:0000259" key="1">
    <source>
        <dbReference type="Pfam" id="PF01408"/>
    </source>
</evidence>
<keyword evidence="4" id="KW-1185">Reference proteome</keyword>
<dbReference type="InterPro" id="IPR036291">
    <property type="entry name" value="NAD(P)-bd_dom_sf"/>
</dbReference>
<sequence>MSKPIRVGLIGLSSNPNIQLAGAWAKNAHLPYLLKTPDYTITALCNSSVESAAKAIALYGLDASKVRAYGDPDSLAQDDNVDMVVCSVNVAQHYRLVKPALLAGKMAFCEWPLAGTLEQMEELAALAEQKNVRTIVGLQGRNGVFTHAMKKFIGNGPSQLGDVLSTSMVGYSFFWGMAAPQDVAYLIDIKSGGNMLTIRAIHILDTLTATLGEIESQHTLLKNKRPTVALIDNTFNVIDPAYPNTTPDHVFIHGVLAGDIPFDFQVRGGVQFKDTPAFDWRIYCTRGEIRMVGNEMLWTSGDITVQAYDFVTKQVEDVDLGQLLRCEEDLKGDVALQLGLEAPAENVARLYDAFSQGQTHKYLDFKQSLKWARLIQEAYTANGF</sequence>
<comment type="caution">
    <text evidence="3">The sequence shown here is derived from an EMBL/GenBank/DDBJ whole genome shotgun (WGS) entry which is preliminary data.</text>
</comment>